<proteinExistence type="predicted"/>
<gene>
    <name evidence="2" type="ORF">ACFORO_06775</name>
</gene>
<feature type="compositionally biased region" description="Low complexity" evidence="1">
    <location>
        <begin position="35"/>
        <end position="73"/>
    </location>
</feature>
<protein>
    <submittedName>
        <fullName evidence="2">Uncharacterized protein</fullName>
    </submittedName>
</protein>
<comment type="caution">
    <text evidence="2">The sequence shown here is derived from an EMBL/GenBank/DDBJ whole genome shotgun (WGS) entry which is preliminary data.</text>
</comment>
<feature type="region of interest" description="Disordered" evidence="1">
    <location>
        <begin position="1"/>
        <end position="135"/>
    </location>
</feature>
<evidence type="ECO:0000313" key="3">
    <source>
        <dbReference type="Proteomes" id="UP001595764"/>
    </source>
</evidence>
<name>A0ABV7Q9A9_9PSEU</name>
<organism evidence="2 3">
    <name type="scientific">Amycolatopsis halotolerans</name>
    <dbReference type="NCBI Taxonomy" id="330083"/>
    <lineage>
        <taxon>Bacteria</taxon>
        <taxon>Bacillati</taxon>
        <taxon>Actinomycetota</taxon>
        <taxon>Actinomycetes</taxon>
        <taxon>Pseudonocardiales</taxon>
        <taxon>Pseudonocardiaceae</taxon>
        <taxon>Amycolatopsis</taxon>
    </lineage>
</organism>
<keyword evidence="3" id="KW-1185">Reference proteome</keyword>
<dbReference type="RefSeq" id="WP_377870495.1">
    <property type="nucleotide sequence ID" value="NZ_JBHMAY010000022.1"/>
</dbReference>
<evidence type="ECO:0000256" key="1">
    <source>
        <dbReference type="SAM" id="MobiDB-lite"/>
    </source>
</evidence>
<dbReference type="EMBL" id="JBHRWI010000007">
    <property type="protein sequence ID" value="MFC3509862.1"/>
    <property type="molecule type" value="Genomic_DNA"/>
</dbReference>
<feature type="compositionally biased region" description="Low complexity" evidence="1">
    <location>
        <begin position="86"/>
        <end position="135"/>
    </location>
</feature>
<dbReference type="Proteomes" id="UP001595764">
    <property type="component" value="Unassembled WGS sequence"/>
</dbReference>
<accession>A0ABV7Q9A9</accession>
<reference evidence="3" key="1">
    <citation type="journal article" date="2019" name="Int. J. Syst. Evol. Microbiol.">
        <title>The Global Catalogue of Microorganisms (GCM) 10K type strain sequencing project: providing services to taxonomists for standard genome sequencing and annotation.</title>
        <authorList>
            <consortium name="The Broad Institute Genomics Platform"/>
            <consortium name="The Broad Institute Genome Sequencing Center for Infectious Disease"/>
            <person name="Wu L."/>
            <person name="Ma J."/>
        </authorList>
    </citation>
    <scope>NUCLEOTIDE SEQUENCE [LARGE SCALE GENOMIC DNA]</scope>
    <source>
        <strain evidence="3">CGMCC 4.7682</strain>
    </source>
</reference>
<evidence type="ECO:0000313" key="2">
    <source>
        <dbReference type="EMBL" id="MFC3509862.1"/>
    </source>
</evidence>
<feature type="compositionally biased region" description="Basic and acidic residues" evidence="1">
    <location>
        <begin position="9"/>
        <end position="22"/>
    </location>
</feature>
<sequence length="135" mass="13779">MPSFRRLPLRREEHVDRPHRTFDSAAFRLGPVSQHPAIDTTTDDPTPAAAHPSTTHGWAPASTAACAPAQTSAKNNGPGGPSRNASTTYVASTATVETTSTETGPGGTTVPTEAPNAAAASNPAPAVATTPARTR</sequence>